<protein>
    <submittedName>
        <fullName evidence="2">ANTAR domain-containing protein</fullName>
    </submittedName>
</protein>
<evidence type="ECO:0000259" key="1">
    <source>
        <dbReference type="PROSITE" id="PS50921"/>
    </source>
</evidence>
<dbReference type="PROSITE" id="PS50921">
    <property type="entry name" value="ANTAR"/>
    <property type="match status" value="1"/>
</dbReference>
<dbReference type="SMART" id="SM01012">
    <property type="entry name" value="ANTAR"/>
    <property type="match status" value="1"/>
</dbReference>
<feature type="domain" description="ANTAR" evidence="1">
    <location>
        <begin position="1"/>
        <end position="59"/>
    </location>
</feature>
<accession>A0ABU2NF70</accession>
<comment type="caution">
    <text evidence="2">The sequence shown here is derived from an EMBL/GenBank/DDBJ whole genome shotgun (WGS) entry which is preliminary data.</text>
</comment>
<dbReference type="EMBL" id="JAVREJ010000018">
    <property type="protein sequence ID" value="MDT0352396.1"/>
    <property type="molecule type" value="Genomic_DNA"/>
</dbReference>
<reference evidence="3" key="1">
    <citation type="submission" date="2023-07" db="EMBL/GenBank/DDBJ databases">
        <title>30 novel species of actinomycetes from the DSMZ collection.</title>
        <authorList>
            <person name="Nouioui I."/>
        </authorList>
    </citation>
    <scope>NUCLEOTIDE SEQUENCE [LARGE SCALE GENOMIC DNA]</scope>
    <source>
        <strain evidence="3">DSM 45834</strain>
    </source>
</reference>
<dbReference type="InterPro" id="IPR005561">
    <property type="entry name" value="ANTAR"/>
</dbReference>
<dbReference type="InterPro" id="IPR036388">
    <property type="entry name" value="WH-like_DNA-bd_sf"/>
</dbReference>
<keyword evidence="3" id="KW-1185">Reference proteome</keyword>
<dbReference type="Pfam" id="PF03861">
    <property type="entry name" value="ANTAR"/>
    <property type="match status" value="1"/>
</dbReference>
<gene>
    <name evidence="2" type="ORF">RM445_22985</name>
</gene>
<name>A0ABU2NF70_9PSEU</name>
<dbReference type="Proteomes" id="UP001183202">
    <property type="component" value="Unassembled WGS sequence"/>
</dbReference>
<evidence type="ECO:0000313" key="2">
    <source>
        <dbReference type="EMBL" id="MDT0352396.1"/>
    </source>
</evidence>
<sequence>MNLFSVEPGGLGGTDQVIAQAKGVLAHQGGLAMTDAFAVLRRYARRNNRRVTDCAHAVVDSTLTLDVMSGSG</sequence>
<organism evidence="2 3">
    <name type="scientific">Pseudonocardia charpentierae</name>
    <dbReference type="NCBI Taxonomy" id="3075545"/>
    <lineage>
        <taxon>Bacteria</taxon>
        <taxon>Bacillati</taxon>
        <taxon>Actinomycetota</taxon>
        <taxon>Actinomycetes</taxon>
        <taxon>Pseudonocardiales</taxon>
        <taxon>Pseudonocardiaceae</taxon>
        <taxon>Pseudonocardia</taxon>
    </lineage>
</organism>
<dbReference type="Gene3D" id="1.10.10.10">
    <property type="entry name" value="Winged helix-like DNA-binding domain superfamily/Winged helix DNA-binding domain"/>
    <property type="match status" value="1"/>
</dbReference>
<proteinExistence type="predicted"/>
<dbReference type="RefSeq" id="WP_311558902.1">
    <property type="nucleotide sequence ID" value="NZ_JAVREJ010000018.1"/>
</dbReference>
<evidence type="ECO:0000313" key="3">
    <source>
        <dbReference type="Proteomes" id="UP001183202"/>
    </source>
</evidence>